<comment type="similarity">
    <text evidence="2">Belongs to the tumor necrosis factor family.</text>
</comment>
<dbReference type="EMBL" id="JAIWYP010000006">
    <property type="protein sequence ID" value="KAH3804691.1"/>
    <property type="molecule type" value="Genomic_DNA"/>
</dbReference>
<dbReference type="PROSITE" id="PS50049">
    <property type="entry name" value="THD_2"/>
    <property type="match status" value="1"/>
</dbReference>
<dbReference type="GO" id="GO:0005615">
    <property type="term" value="C:extracellular space"/>
    <property type="evidence" value="ECO:0007669"/>
    <property type="project" value="UniProtKB-KW"/>
</dbReference>
<dbReference type="GO" id="GO:0016020">
    <property type="term" value="C:membrane"/>
    <property type="evidence" value="ECO:0007669"/>
    <property type="project" value="UniProtKB-SubCell"/>
</dbReference>
<dbReference type="PANTHER" id="PTHR11471:SF13">
    <property type="entry name" value="TNF FAMILY PROFILE DOMAIN-CONTAINING PROTEIN"/>
    <property type="match status" value="1"/>
</dbReference>
<dbReference type="GO" id="GO:0006955">
    <property type="term" value="P:immune response"/>
    <property type="evidence" value="ECO:0007669"/>
    <property type="project" value="InterPro"/>
</dbReference>
<evidence type="ECO:0000256" key="4">
    <source>
        <dbReference type="ARBA" id="ARBA00023136"/>
    </source>
</evidence>
<dbReference type="InterPro" id="IPR006052">
    <property type="entry name" value="TNF_dom"/>
</dbReference>
<comment type="caution">
    <text evidence="6">The sequence shown here is derived from an EMBL/GenBank/DDBJ whole genome shotgun (WGS) entry which is preliminary data.</text>
</comment>
<dbReference type="Proteomes" id="UP000828390">
    <property type="component" value="Unassembled WGS sequence"/>
</dbReference>
<keyword evidence="4" id="KW-0472">Membrane</keyword>
<proteinExistence type="inferred from homology"/>
<dbReference type="SUPFAM" id="SSF49842">
    <property type="entry name" value="TNF-like"/>
    <property type="match status" value="1"/>
</dbReference>
<evidence type="ECO:0000256" key="1">
    <source>
        <dbReference type="ARBA" id="ARBA00004370"/>
    </source>
</evidence>
<keyword evidence="3" id="KW-0202">Cytokine</keyword>
<evidence type="ECO:0000313" key="6">
    <source>
        <dbReference type="EMBL" id="KAH3804691.1"/>
    </source>
</evidence>
<evidence type="ECO:0000259" key="5">
    <source>
        <dbReference type="PROSITE" id="PS50049"/>
    </source>
</evidence>
<reference evidence="6" key="1">
    <citation type="journal article" date="2019" name="bioRxiv">
        <title>The Genome of the Zebra Mussel, Dreissena polymorpha: A Resource for Invasive Species Research.</title>
        <authorList>
            <person name="McCartney M.A."/>
            <person name="Auch B."/>
            <person name="Kono T."/>
            <person name="Mallez S."/>
            <person name="Zhang Y."/>
            <person name="Obille A."/>
            <person name="Becker A."/>
            <person name="Abrahante J.E."/>
            <person name="Garbe J."/>
            <person name="Badalamenti J.P."/>
            <person name="Herman A."/>
            <person name="Mangelson H."/>
            <person name="Liachko I."/>
            <person name="Sullivan S."/>
            <person name="Sone E.D."/>
            <person name="Koren S."/>
            <person name="Silverstein K.A.T."/>
            <person name="Beckman K.B."/>
            <person name="Gohl D.M."/>
        </authorList>
    </citation>
    <scope>NUCLEOTIDE SEQUENCE</scope>
    <source>
        <strain evidence="6">Duluth1</strain>
        <tissue evidence="6">Whole animal</tissue>
    </source>
</reference>
<protein>
    <recommendedName>
        <fullName evidence="5">THD domain-containing protein</fullName>
    </recommendedName>
</protein>
<evidence type="ECO:0000256" key="3">
    <source>
        <dbReference type="ARBA" id="ARBA00022514"/>
    </source>
</evidence>
<dbReference type="GO" id="GO:0005125">
    <property type="term" value="F:cytokine activity"/>
    <property type="evidence" value="ECO:0007669"/>
    <property type="project" value="UniProtKB-KW"/>
</dbReference>
<dbReference type="InterPro" id="IPR008983">
    <property type="entry name" value="Tumour_necrosis_fac-like_dom"/>
</dbReference>
<gene>
    <name evidence="6" type="ORF">DPMN_132979</name>
</gene>
<keyword evidence="7" id="KW-1185">Reference proteome</keyword>
<evidence type="ECO:0000313" key="7">
    <source>
        <dbReference type="Proteomes" id="UP000828390"/>
    </source>
</evidence>
<organism evidence="6 7">
    <name type="scientific">Dreissena polymorpha</name>
    <name type="common">Zebra mussel</name>
    <name type="synonym">Mytilus polymorpha</name>
    <dbReference type="NCBI Taxonomy" id="45954"/>
    <lineage>
        <taxon>Eukaryota</taxon>
        <taxon>Metazoa</taxon>
        <taxon>Spiralia</taxon>
        <taxon>Lophotrochozoa</taxon>
        <taxon>Mollusca</taxon>
        <taxon>Bivalvia</taxon>
        <taxon>Autobranchia</taxon>
        <taxon>Heteroconchia</taxon>
        <taxon>Euheterodonta</taxon>
        <taxon>Imparidentia</taxon>
        <taxon>Neoheterodontei</taxon>
        <taxon>Myida</taxon>
        <taxon>Dreissenoidea</taxon>
        <taxon>Dreissenidae</taxon>
        <taxon>Dreissena</taxon>
    </lineage>
</organism>
<name>A0A9D4FUT0_DREPO</name>
<dbReference type="AlphaFoldDB" id="A0A9D4FUT0"/>
<comment type="subcellular location">
    <subcellularLocation>
        <location evidence="1">Membrane</location>
    </subcellularLocation>
</comment>
<dbReference type="Pfam" id="PF00229">
    <property type="entry name" value="TNF"/>
    <property type="match status" value="1"/>
</dbReference>
<dbReference type="GO" id="GO:0005164">
    <property type="term" value="F:tumor necrosis factor receptor binding"/>
    <property type="evidence" value="ECO:0007669"/>
    <property type="project" value="InterPro"/>
</dbReference>
<reference evidence="6" key="2">
    <citation type="submission" date="2020-11" db="EMBL/GenBank/DDBJ databases">
        <authorList>
            <person name="McCartney M.A."/>
            <person name="Auch B."/>
            <person name="Kono T."/>
            <person name="Mallez S."/>
            <person name="Becker A."/>
            <person name="Gohl D.M."/>
            <person name="Silverstein K.A.T."/>
            <person name="Koren S."/>
            <person name="Bechman K.B."/>
            <person name="Herman A."/>
            <person name="Abrahante J.E."/>
            <person name="Garbe J."/>
        </authorList>
    </citation>
    <scope>NUCLEOTIDE SEQUENCE</scope>
    <source>
        <strain evidence="6">Duluth1</strain>
        <tissue evidence="6">Whole animal</tissue>
    </source>
</reference>
<feature type="domain" description="THD" evidence="5">
    <location>
        <begin position="35"/>
        <end position="187"/>
    </location>
</feature>
<sequence>MKRCSTETKSYKMCNKFGTAGSPSIPANGNSFRNISAHLQAGTQPAHTGSDSQIRNWSFGPDSPGTHLTNIQLSPDNRFLVIPQSGRYFLYSQVGILIYYNPEAPLELQSPSQSLIHAVYRLSMIYPTGHEELLRSDVTQCWEQKKDYGRYTSYVGASVQLNKGDLVYDKVSKIEFLSKSDFGVTYF</sequence>
<evidence type="ECO:0000256" key="2">
    <source>
        <dbReference type="ARBA" id="ARBA00008670"/>
    </source>
</evidence>
<dbReference type="Gene3D" id="2.60.120.40">
    <property type="match status" value="1"/>
</dbReference>
<dbReference type="PANTHER" id="PTHR11471">
    <property type="entry name" value="TUMOR NECROSIS FACTOR FAMILY MEMBER"/>
    <property type="match status" value="1"/>
</dbReference>
<accession>A0A9D4FUT0</accession>